<proteinExistence type="predicted"/>
<dbReference type="EMBL" id="AE014075">
    <property type="protein sequence ID" value="AAN80218.1"/>
    <property type="molecule type" value="Genomic_DNA"/>
</dbReference>
<keyword evidence="2" id="KW-1185">Reference proteome</keyword>
<sequence length="50" mass="5898">MAFEYFTVCIIQLFRTEQNQAYYNCESIIDIYLRLFTDLVTNNTTDGCTT</sequence>
<dbReference type="HOGENOM" id="CLU_3117285_0_0_6"/>
<dbReference type="STRING" id="199310.c1752"/>
<evidence type="ECO:0000313" key="2">
    <source>
        <dbReference type="Proteomes" id="UP000001410"/>
    </source>
</evidence>
<reference evidence="1 2" key="1">
    <citation type="journal article" date="2002" name="Proc. Natl. Acad. Sci. U.S.A.">
        <title>Extensive mosaic structure revealed by the complete genome sequence of uropathogenic Escherichia coli.</title>
        <authorList>
            <person name="Welch R.A."/>
            <person name="Burland V."/>
            <person name="Plunkett G.III."/>
            <person name="Redford P."/>
            <person name="Roesch P."/>
            <person name="Rasko D."/>
            <person name="Buckles E.L."/>
            <person name="Liou S.R."/>
            <person name="Boutin A."/>
            <person name="Hackett J."/>
            <person name="Stroud D."/>
            <person name="Mayhew G.F."/>
            <person name="Rose D.J."/>
            <person name="Zhou S."/>
            <person name="Schwartz D.C."/>
            <person name="Perna N.T."/>
            <person name="Mobley H.L."/>
            <person name="Donnenberg M.S."/>
            <person name="Blattner F.R."/>
        </authorList>
    </citation>
    <scope>NUCLEOTIDE SEQUENCE [LARGE SCALE GENOMIC DNA]</scope>
    <source>
        <strain evidence="2">CFT073 / ATCC 700928 / UPEC</strain>
    </source>
</reference>
<dbReference type="KEGG" id="ecc:c1752"/>
<protein>
    <submittedName>
        <fullName evidence="1">Uncharacterized protein</fullName>
    </submittedName>
</protein>
<gene>
    <name evidence="1" type="ordered locus">c1752</name>
</gene>
<accession>A0A0H2V7A0</accession>
<organism evidence="1 2">
    <name type="scientific">Escherichia coli O6:H1 (strain CFT073 / ATCC 700928 / UPEC)</name>
    <dbReference type="NCBI Taxonomy" id="199310"/>
    <lineage>
        <taxon>Bacteria</taxon>
        <taxon>Pseudomonadati</taxon>
        <taxon>Pseudomonadota</taxon>
        <taxon>Gammaproteobacteria</taxon>
        <taxon>Enterobacterales</taxon>
        <taxon>Enterobacteriaceae</taxon>
        <taxon>Escherichia</taxon>
    </lineage>
</organism>
<dbReference type="AlphaFoldDB" id="A0A0H2V7A0"/>
<evidence type="ECO:0000313" key="1">
    <source>
        <dbReference type="EMBL" id="AAN80218.1"/>
    </source>
</evidence>
<dbReference type="Proteomes" id="UP000001410">
    <property type="component" value="Chromosome"/>
</dbReference>
<name>A0A0H2V7A0_ECOL6</name>
<dbReference type="SMR" id="A0A0H2V7A0"/>